<dbReference type="SUPFAM" id="SSF81383">
    <property type="entry name" value="F-box domain"/>
    <property type="match status" value="1"/>
</dbReference>
<dbReference type="SUPFAM" id="SSF52047">
    <property type="entry name" value="RNI-like"/>
    <property type="match status" value="1"/>
</dbReference>
<gene>
    <name evidence="4" type="primary">LOC107024245</name>
</gene>
<dbReference type="Pfam" id="PF23622">
    <property type="entry name" value="LRR_At1g61320_AtMIF1"/>
    <property type="match status" value="2"/>
</dbReference>
<keyword evidence="3" id="KW-1185">Reference proteome</keyword>
<sequence>MDVLSECLIHKILSYLSFEEAAKLSLVSKTWLHAWLAHPNLEFTLVSSEHGHNIHDRNIVDQIMERYRQTKIPIENFHLSFTIFAHPFAFPQMDKWLDIALQNGVKYLSCEVSLPSYPFPIFKFLAPNSLRELVLSGCNLMDHSLSITKICVSLRKLSLSEVGLDDNMLRALLNCCPLIDDFIIQHCRLLRKIELRNLQNIKSVSISCCRNQSVKIQTPTLQHLSYIGCFREDSPVFDIVECRNLKSLELTDMRISEGFLQRLISTSQFLESLALDNVSTRLERFKISGSPSLRFVAIENCKGLQEIDAPNLVSLEYDGDQIPELKIAKMSRQLKKSEIYLDNLKKLNAAWFGELRKFLSKSSSWSLVSLSFEECSEINMKDLVLNSIVATPKVHDLVVRIESSNKYPTLLVDALLWSCHPTRLVLKSTIQMISCFMDRLMYMRSSRRSTCQESKRRKSSQLKDVKVCKFETEHPCVELESGELAMRDLTEMETVSPAGTRSANEPELLYRIPAGHRGPSGKAMIRRGTDHSFFHWGQGAAKPNSIKERGLTFPEADSSYSNLAMLMEEEKFSDEMDPQEMSENPQLLRGRTLSRLQDDQSESAGEKRKR</sequence>
<dbReference type="PANTHER" id="PTHR34145:SF68">
    <property type="entry name" value="FBD DOMAIN-CONTAINING PROTEIN"/>
    <property type="match status" value="1"/>
</dbReference>
<feature type="domain" description="F-box" evidence="2">
    <location>
        <begin position="4"/>
        <end position="44"/>
    </location>
</feature>
<feature type="region of interest" description="Disordered" evidence="1">
    <location>
        <begin position="569"/>
        <end position="610"/>
    </location>
</feature>
<evidence type="ECO:0000259" key="2">
    <source>
        <dbReference type="SMART" id="SM00256"/>
    </source>
</evidence>
<dbReference type="PANTHER" id="PTHR34145">
    <property type="entry name" value="OS02G0105600 PROTEIN"/>
    <property type="match status" value="1"/>
</dbReference>
<reference evidence="3" key="1">
    <citation type="journal article" date="2014" name="Nat. Genet.">
        <title>The genome of the stress-tolerant wild tomato species Solanum pennellii.</title>
        <authorList>
            <person name="Bolger A."/>
            <person name="Scossa F."/>
            <person name="Bolger M.E."/>
            <person name="Lanz C."/>
            <person name="Maumus F."/>
            <person name="Tohge T."/>
            <person name="Quesneville H."/>
            <person name="Alseekh S."/>
            <person name="Sorensen I."/>
            <person name="Lichtenstein G."/>
            <person name="Fich E.A."/>
            <person name="Conte M."/>
            <person name="Keller H."/>
            <person name="Schneeberger K."/>
            <person name="Schwacke R."/>
            <person name="Ofner I."/>
            <person name="Vrebalov J."/>
            <person name="Xu Y."/>
            <person name="Osorio S."/>
            <person name="Aflitos S.A."/>
            <person name="Schijlen E."/>
            <person name="Jimenez-Gomez J.M."/>
            <person name="Ryngajllo M."/>
            <person name="Kimura S."/>
            <person name="Kumar R."/>
            <person name="Koenig D."/>
            <person name="Headland L.R."/>
            <person name="Maloof J.N."/>
            <person name="Sinha N."/>
            <person name="van Ham R.C."/>
            <person name="Lankhorst R.K."/>
            <person name="Mao L."/>
            <person name="Vogel A."/>
            <person name="Arsova B."/>
            <person name="Panstruga R."/>
            <person name="Fei Z."/>
            <person name="Rose J.K."/>
            <person name="Zamir D."/>
            <person name="Carrari F."/>
            <person name="Giovannoni J.J."/>
            <person name="Weigel D."/>
            <person name="Usadel B."/>
            <person name="Fernie A.R."/>
        </authorList>
    </citation>
    <scope>NUCLEOTIDE SEQUENCE [LARGE SCALE GENOMIC DNA]</scope>
    <source>
        <strain evidence="3">cv. LA0716</strain>
    </source>
</reference>
<dbReference type="RefSeq" id="XP_015080675.1">
    <property type="nucleotide sequence ID" value="XM_015225189.1"/>
</dbReference>
<name>A0ABM1H5L5_SOLPN</name>
<accession>A0ABM1H5L5</accession>
<dbReference type="GeneID" id="107024245"/>
<proteinExistence type="predicted"/>
<evidence type="ECO:0000313" key="3">
    <source>
        <dbReference type="Proteomes" id="UP000694930"/>
    </source>
</evidence>
<dbReference type="Gene3D" id="3.80.10.10">
    <property type="entry name" value="Ribonuclease Inhibitor"/>
    <property type="match status" value="1"/>
</dbReference>
<dbReference type="InterPro" id="IPR001810">
    <property type="entry name" value="F-box_dom"/>
</dbReference>
<dbReference type="Pfam" id="PF00646">
    <property type="entry name" value="F-box"/>
    <property type="match status" value="1"/>
</dbReference>
<dbReference type="Proteomes" id="UP000694930">
    <property type="component" value="Chromosome 1"/>
</dbReference>
<dbReference type="SMART" id="SM00256">
    <property type="entry name" value="FBOX"/>
    <property type="match status" value="1"/>
</dbReference>
<dbReference type="InterPro" id="IPR032675">
    <property type="entry name" value="LRR_dom_sf"/>
</dbReference>
<evidence type="ECO:0000256" key="1">
    <source>
        <dbReference type="SAM" id="MobiDB-lite"/>
    </source>
</evidence>
<dbReference type="InterPro" id="IPR053772">
    <property type="entry name" value="At1g61320/At1g61330-like"/>
</dbReference>
<dbReference type="InterPro" id="IPR036047">
    <property type="entry name" value="F-box-like_dom_sf"/>
</dbReference>
<dbReference type="InterPro" id="IPR055357">
    <property type="entry name" value="LRR_At1g61320_AtMIF1"/>
</dbReference>
<protein>
    <submittedName>
        <fullName evidence="4">F-box/LRR-repeat protein At5g02700</fullName>
    </submittedName>
</protein>
<reference evidence="4" key="2">
    <citation type="submission" date="2025-08" db="UniProtKB">
        <authorList>
            <consortium name="RefSeq"/>
        </authorList>
    </citation>
    <scope>IDENTIFICATION</scope>
</reference>
<organism evidence="3 4">
    <name type="scientific">Solanum pennellii</name>
    <name type="common">Tomato</name>
    <name type="synonym">Lycopersicon pennellii</name>
    <dbReference type="NCBI Taxonomy" id="28526"/>
    <lineage>
        <taxon>Eukaryota</taxon>
        <taxon>Viridiplantae</taxon>
        <taxon>Streptophyta</taxon>
        <taxon>Embryophyta</taxon>
        <taxon>Tracheophyta</taxon>
        <taxon>Spermatophyta</taxon>
        <taxon>Magnoliopsida</taxon>
        <taxon>eudicotyledons</taxon>
        <taxon>Gunneridae</taxon>
        <taxon>Pentapetalae</taxon>
        <taxon>asterids</taxon>
        <taxon>lamiids</taxon>
        <taxon>Solanales</taxon>
        <taxon>Solanaceae</taxon>
        <taxon>Solanoideae</taxon>
        <taxon>Solaneae</taxon>
        <taxon>Solanum</taxon>
        <taxon>Solanum subgen. Lycopersicon</taxon>
    </lineage>
</organism>
<evidence type="ECO:0000313" key="4">
    <source>
        <dbReference type="RefSeq" id="XP_015080675.1"/>
    </source>
</evidence>